<evidence type="ECO:0000256" key="6">
    <source>
        <dbReference type="ARBA" id="ARBA00023160"/>
    </source>
</evidence>
<keyword evidence="4" id="KW-0560">Oxidoreductase</keyword>
<evidence type="ECO:0000256" key="1">
    <source>
        <dbReference type="ARBA" id="ARBA00005189"/>
    </source>
</evidence>
<dbReference type="Gene3D" id="3.40.50.720">
    <property type="entry name" value="NAD(P)-binding Rossmann-like Domain"/>
    <property type="match status" value="1"/>
</dbReference>
<accession>A0A382P8C4</accession>
<keyword evidence="5" id="KW-0443">Lipid metabolism</keyword>
<organism evidence="7">
    <name type="scientific">marine metagenome</name>
    <dbReference type="NCBI Taxonomy" id="408172"/>
    <lineage>
        <taxon>unclassified sequences</taxon>
        <taxon>metagenomes</taxon>
        <taxon>ecological metagenomes</taxon>
    </lineage>
</organism>
<comment type="pathway">
    <text evidence="1">Lipid metabolism.</text>
</comment>
<dbReference type="GO" id="GO:0004318">
    <property type="term" value="F:enoyl-[acyl-carrier-protein] reductase (NADH) activity"/>
    <property type="evidence" value="ECO:0007669"/>
    <property type="project" value="InterPro"/>
</dbReference>
<dbReference type="PANTHER" id="PTHR43159:SF2">
    <property type="entry name" value="ENOYL-[ACYL-CARRIER-PROTEIN] REDUCTASE [NADH], CHLOROPLASTIC"/>
    <property type="match status" value="1"/>
</dbReference>
<dbReference type="InterPro" id="IPR014358">
    <property type="entry name" value="Enoyl-ACP_Rdtase_NADH"/>
</dbReference>
<proteinExistence type="predicted"/>
<gene>
    <name evidence="7" type="ORF">METZ01_LOCUS321719</name>
</gene>
<dbReference type="GO" id="GO:0006633">
    <property type="term" value="P:fatty acid biosynthetic process"/>
    <property type="evidence" value="ECO:0007669"/>
    <property type="project" value="UniProtKB-KW"/>
</dbReference>
<keyword evidence="3" id="KW-0276">Fatty acid metabolism</keyword>
<sequence length="139" mass="15248">MLPIDLTGKRAFVAGVADDKGYGWGIVRALAQAGASVCVGTWPPTMRILTKSLERGKLDMSLPGGGEIELEKIYPLDAVFDSPEDVPEEVRNNKRYIQLSGYTIQEVADQLRYDFGEPCLDVIVHSLANGPEVQKDLLE</sequence>
<dbReference type="AlphaFoldDB" id="A0A382P8C4"/>
<keyword evidence="6" id="KW-0275">Fatty acid biosynthesis</keyword>
<dbReference type="SUPFAM" id="SSF51735">
    <property type="entry name" value="NAD(P)-binding Rossmann-fold domains"/>
    <property type="match status" value="2"/>
</dbReference>
<evidence type="ECO:0000256" key="2">
    <source>
        <dbReference type="ARBA" id="ARBA00022516"/>
    </source>
</evidence>
<dbReference type="EMBL" id="UINC01105148">
    <property type="protein sequence ID" value="SVC68865.1"/>
    <property type="molecule type" value="Genomic_DNA"/>
</dbReference>
<evidence type="ECO:0000256" key="4">
    <source>
        <dbReference type="ARBA" id="ARBA00023002"/>
    </source>
</evidence>
<evidence type="ECO:0000313" key="7">
    <source>
        <dbReference type="EMBL" id="SVC68865.1"/>
    </source>
</evidence>
<dbReference type="PANTHER" id="PTHR43159">
    <property type="entry name" value="ENOYL-[ACYL-CARRIER-PROTEIN] REDUCTASE"/>
    <property type="match status" value="1"/>
</dbReference>
<evidence type="ECO:0000256" key="3">
    <source>
        <dbReference type="ARBA" id="ARBA00022832"/>
    </source>
</evidence>
<reference evidence="7" key="1">
    <citation type="submission" date="2018-05" db="EMBL/GenBank/DDBJ databases">
        <authorList>
            <person name="Lanie J.A."/>
            <person name="Ng W.-L."/>
            <person name="Kazmierczak K.M."/>
            <person name="Andrzejewski T.M."/>
            <person name="Davidsen T.M."/>
            <person name="Wayne K.J."/>
            <person name="Tettelin H."/>
            <person name="Glass J.I."/>
            <person name="Rusch D."/>
            <person name="Podicherti R."/>
            <person name="Tsui H.-C.T."/>
            <person name="Winkler M.E."/>
        </authorList>
    </citation>
    <scope>NUCLEOTIDE SEQUENCE</scope>
</reference>
<protein>
    <submittedName>
        <fullName evidence="7">Uncharacterized protein</fullName>
    </submittedName>
</protein>
<feature type="non-terminal residue" evidence="7">
    <location>
        <position position="139"/>
    </location>
</feature>
<keyword evidence="2" id="KW-0444">Lipid biosynthesis</keyword>
<evidence type="ECO:0000256" key="5">
    <source>
        <dbReference type="ARBA" id="ARBA00023098"/>
    </source>
</evidence>
<dbReference type="InterPro" id="IPR036291">
    <property type="entry name" value="NAD(P)-bd_dom_sf"/>
</dbReference>
<name>A0A382P8C4_9ZZZZ</name>